<dbReference type="Proteomes" id="UP000422569">
    <property type="component" value="Plasmid unnamed2"/>
</dbReference>
<dbReference type="EMBL" id="CP044333">
    <property type="protein sequence ID" value="QGN00168.1"/>
    <property type="molecule type" value="Genomic_DNA"/>
</dbReference>
<dbReference type="KEGG" id="mpar:F7D14_21630"/>
<dbReference type="InterPro" id="IPR045991">
    <property type="entry name" value="DUF5947"/>
</dbReference>
<reference evidence="1 2" key="1">
    <citation type="submission" date="2019-09" db="EMBL/GenBank/DDBJ databases">
        <title>Isolation and complete genome sequencing of Methylocystis species.</title>
        <authorList>
            <person name="Rumah B.L."/>
            <person name="Stead C.E."/>
            <person name="Stevens B.C."/>
            <person name="Minton N.P."/>
            <person name="Grosse-Honebrink A."/>
            <person name="Zhang Y."/>
        </authorList>
    </citation>
    <scope>NUCLEOTIDE SEQUENCE [LARGE SCALE GENOMIC DNA]</scope>
    <source>
        <strain evidence="1 2">BRCS2</strain>
        <plasmid evidence="1 2">unnamed2</plasmid>
    </source>
</reference>
<organism evidence="1 2">
    <name type="scientific">Methylocystis parvus</name>
    <dbReference type="NCBI Taxonomy" id="134"/>
    <lineage>
        <taxon>Bacteria</taxon>
        <taxon>Pseudomonadati</taxon>
        <taxon>Pseudomonadota</taxon>
        <taxon>Alphaproteobacteria</taxon>
        <taxon>Hyphomicrobiales</taxon>
        <taxon>Methylocystaceae</taxon>
        <taxon>Methylocystis</taxon>
    </lineage>
</organism>
<proteinExistence type="predicted"/>
<sequence>MERSQRNWVAKLRRFATTPSMQHERCELCGAAIGPDHAHLLEIGVRRLHCACDACSLTLTESQRFLLVRPMTEALVDFNLSDWDWESMQLPIDLAFFFRSTTDGKVVALYPGPAGAMASTMSEGAWTRLVAANPMLKTLAPDVEALLINRTKGARRYYRVSIDRCYALVGVIRSSWKGISGGVEAWEAIGQFFSALDSSGVGNSNRAIMHG</sequence>
<evidence type="ECO:0000313" key="2">
    <source>
        <dbReference type="Proteomes" id="UP000422569"/>
    </source>
</evidence>
<geneLocation type="plasmid" evidence="1">
    <name>unnamed2</name>
</geneLocation>
<accession>A0A6B8M592</accession>
<dbReference type="Pfam" id="PF19372">
    <property type="entry name" value="DUF5947"/>
    <property type="match status" value="1"/>
</dbReference>
<keyword evidence="2" id="KW-1185">Reference proteome</keyword>
<evidence type="ECO:0000313" key="1">
    <source>
        <dbReference type="EMBL" id="QGN00168.1"/>
    </source>
</evidence>
<dbReference type="AlphaFoldDB" id="A0A6B8M592"/>
<keyword evidence="1" id="KW-0614">Plasmid</keyword>
<name>A0A6B8M592_9HYPH</name>
<gene>
    <name evidence="1" type="ORF">F7D14_21630</name>
</gene>
<protein>
    <submittedName>
        <fullName evidence="1">Uncharacterized protein</fullName>
    </submittedName>
</protein>